<dbReference type="GO" id="GO:0006352">
    <property type="term" value="P:DNA-templated transcription initiation"/>
    <property type="evidence" value="ECO:0007669"/>
    <property type="project" value="InterPro"/>
</dbReference>
<keyword evidence="3" id="KW-0731">Sigma factor</keyword>
<dbReference type="PANTHER" id="PTHR43133:SF51">
    <property type="entry name" value="RNA POLYMERASE SIGMA FACTOR"/>
    <property type="match status" value="1"/>
</dbReference>
<comment type="caution">
    <text evidence="7">The sequence shown here is derived from an EMBL/GenBank/DDBJ whole genome shotgun (WGS) entry which is preliminary data.</text>
</comment>
<dbReference type="OrthoDB" id="9782703at2"/>
<organism evidence="7 8">
    <name type="scientific">Bacillus mesophilum</name>
    <dbReference type="NCBI Taxonomy" id="1071718"/>
    <lineage>
        <taxon>Bacteria</taxon>
        <taxon>Bacillati</taxon>
        <taxon>Bacillota</taxon>
        <taxon>Bacilli</taxon>
        <taxon>Bacillales</taxon>
        <taxon>Bacillaceae</taxon>
        <taxon>Bacillus</taxon>
    </lineage>
</organism>
<dbReference type="InterPro" id="IPR013325">
    <property type="entry name" value="RNA_pol_sigma_r2"/>
</dbReference>
<gene>
    <name evidence="7" type="ORF">F7732_14255</name>
</gene>
<dbReference type="EMBL" id="WBOT01000004">
    <property type="protein sequence ID" value="KAB2331830.1"/>
    <property type="molecule type" value="Genomic_DNA"/>
</dbReference>
<feature type="domain" description="RNA polymerase sigma-70 region 2" evidence="5">
    <location>
        <begin position="21"/>
        <end position="88"/>
    </location>
</feature>
<evidence type="ECO:0000259" key="6">
    <source>
        <dbReference type="Pfam" id="PF08281"/>
    </source>
</evidence>
<dbReference type="NCBIfam" id="TIGR02937">
    <property type="entry name" value="sigma70-ECF"/>
    <property type="match status" value="1"/>
</dbReference>
<dbReference type="PANTHER" id="PTHR43133">
    <property type="entry name" value="RNA POLYMERASE ECF-TYPE SIGMA FACTO"/>
    <property type="match status" value="1"/>
</dbReference>
<dbReference type="SUPFAM" id="SSF88946">
    <property type="entry name" value="Sigma2 domain of RNA polymerase sigma factors"/>
    <property type="match status" value="1"/>
</dbReference>
<dbReference type="SUPFAM" id="SSF88659">
    <property type="entry name" value="Sigma3 and sigma4 domains of RNA polymerase sigma factors"/>
    <property type="match status" value="1"/>
</dbReference>
<keyword evidence="8" id="KW-1185">Reference proteome</keyword>
<reference evidence="7 8" key="1">
    <citation type="journal article" date="2014" name="Arch. Microbiol.">
        <title>Bacillus mesophilum sp. nov., strain IITR-54T, a novel 4-chlorobiphenyl dechlorinating bacterium.</title>
        <authorList>
            <person name="Manickam N."/>
            <person name="Singh N.K."/>
            <person name="Bajaj A."/>
            <person name="Kumar R.M."/>
            <person name="Kaur G."/>
            <person name="Kaur N."/>
            <person name="Bala M."/>
            <person name="Kumar A."/>
            <person name="Mayilraj S."/>
        </authorList>
    </citation>
    <scope>NUCLEOTIDE SEQUENCE [LARGE SCALE GENOMIC DNA]</scope>
    <source>
        <strain evidence="7 8">IITR-54</strain>
    </source>
</reference>
<dbReference type="InterPro" id="IPR039425">
    <property type="entry name" value="RNA_pol_sigma-70-like"/>
</dbReference>
<dbReference type="InterPro" id="IPR014284">
    <property type="entry name" value="RNA_pol_sigma-70_dom"/>
</dbReference>
<dbReference type="AlphaFoldDB" id="A0A7V7UUM0"/>
<dbReference type="Gene3D" id="1.10.10.10">
    <property type="entry name" value="Winged helix-like DNA-binding domain superfamily/Winged helix DNA-binding domain"/>
    <property type="match status" value="1"/>
</dbReference>
<comment type="similarity">
    <text evidence="1">Belongs to the sigma-70 factor family. ECF subfamily.</text>
</comment>
<dbReference type="InterPro" id="IPR013324">
    <property type="entry name" value="RNA_pol_sigma_r3/r4-like"/>
</dbReference>
<dbReference type="GO" id="GO:0016987">
    <property type="term" value="F:sigma factor activity"/>
    <property type="evidence" value="ECO:0007669"/>
    <property type="project" value="UniProtKB-KW"/>
</dbReference>
<name>A0A7V7UUM0_9BACI</name>
<sequence>MEIADLLKKAKKGNDHAFYLLIKVHRDRLLKVAISYLKNEGEALEALQEVTFRAYKSIKKVKKPEYFSTWITRIMLNYCHDQAKHRKRMTVTDLFEDDNSKEDYEQKIVIEDALAKIDDRSREVIILKYYHDLKIKEIADILGSPESTIKTWLYKGMKSLRKELDEGSGIHV</sequence>
<evidence type="ECO:0000256" key="3">
    <source>
        <dbReference type="ARBA" id="ARBA00023082"/>
    </source>
</evidence>
<dbReference type="GO" id="GO:0003677">
    <property type="term" value="F:DNA binding"/>
    <property type="evidence" value="ECO:0007669"/>
    <property type="project" value="InterPro"/>
</dbReference>
<proteinExistence type="inferred from homology"/>
<dbReference type="RefSeq" id="WP_151574697.1">
    <property type="nucleotide sequence ID" value="NZ_WBOT01000004.1"/>
</dbReference>
<evidence type="ECO:0000259" key="5">
    <source>
        <dbReference type="Pfam" id="PF04542"/>
    </source>
</evidence>
<evidence type="ECO:0000313" key="8">
    <source>
        <dbReference type="Proteomes" id="UP000441354"/>
    </source>
</evidence>
<keyword evidence="2" id="KW-0805">Transcription regulation</keyword>
<dbReference type="Gene3D" id="1.10.1740.10">
    <property type="match status" value="1"/>
</dbReference>
<dbReference type="Pfam" id="PF04542">
    <property type="entry name" value="Sigma70_r2"/>
    <property type="match status" value="1"/>
</dbReference>
<dbReference type="InterPro" id="IPR013249">
    <property type="entry name" value="RNA_pol_sigma70_r4_t2"/>
</dbReference>
<evidence type="ECO:0000256" key="1">
    <source>
        <dbReference type="ARBA" id="ARBA00010641"/>
    </source>
</evidence>
<keyword evidence="4" id="KW-0804">Transcription</keyword>
<dbReference type="Pfam" id="PF08281">
    <property type="entry name" value="Sigma70_r4_2"/>
    <property type="match status" value="1"/>
</dbReference>
<evidence type="ECO:0000256" key="4">
    <source>
        <dbReference type="ARBA" id="ARBA00023163"/>
    </source>
</evidence>
<dbReference type="CDD" id="cd06171">
    <property type="entry name" value="Sigma70_r4"/>
    <property type="match status" value="1"/>
</dbReference>
<protein>
    <submittedName>
        <fullName evidence="7">Sigma-70 family RNA polymerase sigma factor</fullName>
    </submittedName>
</protein>
<accession>A0A7V7UUM0</accession>
<evidence type="ECO:0000256" key="2">
    <source>
        <dbReference type="ARBA" id="ARBA00023015"/>
    </source>
</evidence>
<feature type="domain" description="RNA polymerase sigma factor 70 region 4 type 2" evidence="6">
    <location>
        <begin position="110"/>
        <end position="160"/>
    </location>
</feature>
<dbReference type="Proteomes" id="UP000441354">
    <property type="component" value="Unassembled WGS sequence"/>
</dbReference>
<evidence type="ECO:0000313" key="7">
    <source>
        <dbReference type="EMBL" id="KAB2331830.1"/>
    </source>
</evidence>
<dbReference type="InterPro" id="IPR036388">
    <property type="entry name" value="WH-like_DNA-bd_sf"/>
</dbReference>
<dbReference type="InterPro" id="IPR007627">
    <property type="entry name" value="RNA_pol_sigma70_r2"/>
</dbReference>